<dbReference type="InterPro" id="IPR049326">
    <property type="entry name" value="Rhodopsin_dom_fungi"/>
</dbReference>
<feature type="transmembrane region" description="Helical" evidence="6">
    <location>
        <begin position="175"/>
        <end position="194"/>
    </location>
</feature>
<dbReference type="PANTHER" id="PTHR33048:SF149">
    <property type="entry name" value="UBID FAMILY DECARBOXYLASE"/>
    <property type="match status" value="1"/>
</dbReference>
<name>A0A553I717_9PEZI</name>
<evidence type="ECO:0000313" key="9">
    <source>
        <dbReference type="Proteomes" id="UP000319160"/>
    </source>
</evidence>
<sequence>MAMSLVLESSIWYALTVLVVAARIGARKALLGSFRKFQTDDGLMILALATDTVLMVTINILRDKDSNLIDPAHPPTLTPHDIAQRTFGSKLVLVVEQTQILTIWLVKACLLLMYSRLTKAQKLCVKLAAGYVAFGFVVMEILYFAVWCRPFNQYWAVPPNSIQCSAATNHLITNAVFNISSDLFIIAIPMPIFLQINIATRKKAILCGVFALGLFTIGAAIANKYYSFTEPYGSKWTYWYIRESSTALIVANIPFLWTTLRYFFKLTSFSGSRVSKTDTPAGLGAAYGHNAKSINHNTIISRGSQGADFASNFEPLKSQEDIRYYNDNVPLRIYRRQEVRITSETSDGSELLDGPLNASFDSGPISKLQAASSLGMPEAVSTEDLIPKEGENYRTLSLRRADYSKGYSP</sequence>
<accession>A0A553I717</accession>
<feature type="transmembrane region" description="Helical" evidence="6">
    <location>
        <begin position="12"/>
        <end position="30"/>
    </location>
</feature>
<gene>
    <name evidence="8" type="ORF">FHL15_003142</name>
</gene>
<dbReference type="EMBL" id="VFLP01000013">
    <property type="protein sequence ID" value="TRX96000.1"/>
    <property type="molecule type" value="Genomic_DNA"/>
</dbReference>
<comment type="subcellular location">
    <subcellularLocation>
        <location evidence="1">Membrane</location>
        <topology evidence="1">Multi-pass membrane protein</topology>
    </subcellularLocation>
</comment>
<evidence type="ECO:0000313" key="8">
    <source>
        <dbReference type="EMBL" id="TRX96000.1"/>
    </source>
</evidence>
<keyword evidence="3 6" id="KW-1133">Transmembrane helix</keyword>
<dbReference type="Pfam" id="PF20684">
    <property type="entry name" value="Fung_rhodopsin"/>
    <property type="match status" value="1"/>
</dbReference>
<proteinExistence type="inferred from homology"/>
<feature type="transmembrane region" description="Helical" evidence="6">
    <location>
        <begin position="246"/>
        <end position="264"/>
    </location>
</feature>
<dbReference type="Proteomes" id="UP000319160">
    <property type="component" value="Unassembled WGS sequence"/>
</dbReference>
<keyword evidence="9" id="KW-1185">Reference proteome</keyword>
<reference evidence="9" key="1">
    <citation type="submission" date="2019-06" db="EMBL/GenBank/DDBJ databases">
        <title>Draft genome sequence of the griseofulvin-producing fungus Xylaria cubensis strain G536.</title>
        <authorList>
            <person name="Mead M.E."/>
            <person name="Raja H.A."/>
            <person name="Steenwyk J.L."/>
            <person name="Knowles S.L."/>
            <person name="Oberlies N.H."/>
            <person name="Rokas A."/>
        </authorList>
    </citation>
    <scope>NUCLEOTIDE SEQUENCE [LARGE SCALE GENOMIC DNA]</scope>
    <source>
        <strain evidence="9">G536</strain>
    </source>
</reference>
<dbReference type="InterPro" id="IPR052337">
    <property type="entry name" value="SAT4-like"/>
</dbReference>
<dbReference type="AlphaFoldDB" id="A0A553I717"/>
<evidence type="ECO:0000256" key="6">
    <source>
        <dbReference type="SAM" id="Phobius"/>
    </source>
</evidence>
<protein>
    <recommendedName>
        <fullName evidence="7">Rhodopsin domain-containing protein</fullName>
    </recommendedName>
</protein>
<dbReference type="OrthoDB" id="3903189at2759"/>
<dbReference type="GO" id="GO:0016020">
    <property type="term" value="C:membrane"/>
    <property type="evidence" value="ECO:0007669"/>
    <property type="project" value="UniProtKB-SubCell"/>
</dbReference>
<evidence type="ECO:0000256" key="3">
    <source>
        <dbReference type="ARBA" id="ARBA00022989"/>
    </source>
</evidence>
<evidence type="ECO:0000256" key="4">
    <source>
        <dbReference type="ARBA" id="ARBA00023136"/>
    </source>
</evidence>
<feature type="domain" description="Rhodopsin" evidence="7">
    <location>
        <begin position="35"/>
        <end position="261"/>
    </location>
</feature>
<feature type="transmembrane region" description="Helical" evidence="6">
    <location>
        <begin position="127"/>
        <end position="146"/>
    </location>
</feature>
<comment type="caution">
    <text evidence="8">The sequence shown here is derived from an EMBL/GenBank/DDBJ whole genome shotgun (WGS) entry which is preliminary data.</text>
</comment>
<keyword evidence="4 6" id="KW-0472">Membrane</keyword>
<evidence type="ECO:0000256" key="5">
    <source>
        <dbReference type="ARBA" id="ARBA00038359"/>
    </source>
</evidence>
<evidence type="ECO:0000256" key="2">
    <source>
        <dbReference type="ARBA" id="ARBA00022692"/>
    </source>
</evidence>
<comment type="similarity">
    <text evidence="5">Belongs to the SAT4 family.</text>
</comment>
<feature type="transmembrane region" description="Helical" evidence="6">
    <location>
        <begin position="42"/>
        <end position="61"/>
    </location>
</feature>
<evidence type="ECO:0000256" key="1">
    <source>
        <dbReference type="ARBA" id="ARBA00004141"/>
    </source>
</evidence>
<evidence type="ECO:0000259" key="7">
    <source>
        <dbReference type="Pfam" id="PF20684"/>
    </source>
</evidence>
<organism evidence="8 9">
    <name type="scientific">Xylaria flabelliformis</name>
    <dbReference type="NCBI Taxonomy" id="2512241"/>
    <lineage>
        <taxon>Eukaryota</taxon>
        <taxon>Fungi</taxon>
        <taxon>Dikarya</taxon>
        <taxon>Ascomycota</taxon>
        <taxon>Pezizomycotina</taxon>
        <taxon>Sordariomycetes</taxon>
        <taxon>Xylariomycetidae</taxon>
        <taxon>Xylariales</taxon>
        <taxon>Xylariaceae</taxon>
        <taxon>Xylaria</taxon>
    </lineage>
</organism>
<dbReference type="PANTHER" id="PTHR33048">
    <property type="entry name" value="PTH11-LIKE INTEGRAL MEMBRANE PROTEIN (AFU_ORTHOLOGUE AFUA_5G11245)"/>
    <property type="match status" value="1"/>
</dbReference>
<dbReference type="STRING" id="2512241.A0A553I717"/>
<feature type="transmembrane region" description="Helical" evidence="6">
    <location>
        <begin position="206"/>
        <end position="226"/>
    </location>
</feature>
<keyword evidence="2 6" id="KW-0812">Transmembrane</keyword>